<dbReference type="STRING" id="1168221.R7Z085"/>
<dbReference type="GeneID" id="19904241"/>
<gene>
    <name evidence="2" type="ORF">W97_06930</name>
</gene>
<feature type="region of interest" description="Disordered" evidence="1">
    <location>
        <begin position="331"/>
        <end position="363"/>
    </location>
</feature>
<dbReference type="EMBL" id="JH767588">
    <property type="protein sequence ID" value="EON67562.1"/>
    <property type="molecule type" value="Genomic_DNA"/>
</dbReference>
<dbReference type="eggNOG" id="KOG1001">
    <property type="taxonomic scope" value="Eukaryota"/>
</dbReference>
<dbReference type="Proteomes" id="UP000016924">
    <property type="component" value="Unassembled WGS sequence"/>
</dbReference>
<dbReference type="InterPro" id="IPR027417">
    <property type="entry name" value="P-loop_NTPase"/>
</dbReference>
<evidence type="ECO:0000313" key="3">
    <source>
        <dbReference type="Proteomes" id="UP000016924"/>
    </source>
</evidence>
<proteinExistence type="predicted"/>
<evidence type="ECO:0000313" key="2">
    <source>
        <dbReference type="EMBL" id="EON67562.1"/>
    </source>
</evidence>
<organism evidence="2 3">
    <name type="scientific">Coniosporium apollinis (strain CBS 100218)</name>
    <name type="common">Rock-inhabiting black yeast</name>
    <dbReference type="NCBI Taxonomy" id="1168221"/>
    <lineage>
        <taxon>Eukaryota</taxon>
        <taxon>Fungi</taxon>
        <taxon>Dikarya</taxon>
        <taxon>Ascomycota</taxon>
        <taxon>Pezizomycotina</taxon>
        <taxon>Dothideomycetes</taxon>
        <taxon>Dothideomycetes incertae sedis</taxon>
        <taxon>Coniosporium</taxon>
    </lineage>
</organism>
<dbReference type="SUPFAM" id="SSF52540">
    <property type="entry name" value="P-loop containing nucleoside triphosphate hydrolases"/>
    <property type="match status" value="1"/>
</dbReference>
<dbReference type="Gene3D" id="3.40.50.300">
    <property type="entry name" value="P-loop containing nucleotide triphosphate hydrolases"/>
    <property type="match status" value="1"/>
</dbReference>
<protein>
    <recommendedName>
        <fullName evidence="4">Helicase C-terminal domain-containing protein</fullName>
    </recommendedName>
</protein>
<dbReference type="OrthoDB" id="4121246at2759"/>
<reference evidence="3" key="1">
    <citation type="submission" date="2012-06" db="EMBL/GenBank/DDBJ databases">
        <title>The genome sequence of Coniosporium apollinis CBS 100218.</title>
        <authorList>
            <consortium name="The Broad Institute Genome Sequencing Platform"/>
            <person name="Cuomo C."/>
            <person name="Gorbushina A."/>
            <person name="Noack S."/>
            <person name="Walker B."/>
            <person name="Young S.K."/>
            <person name="Zeng Q."/>
            <person name="Gargeya S."/>
            <person name="Fitzgerald M."/>
            <person name="Haas B."/>
            <person name="Abouelleil A."/>
            <person name="Alvarado L."/>
            <person name="Arachchi H.M."/>
            <person name="Berlin A.M."/>
            <person name="Chapman S.B."/>
            <person name="Goldberg J."/>
            <person name="Griggs A."/>
            <person name="Gujja S."/>
            <person name="Hansen M."/>
            <person name="Howarth C."/>
            <person name="Imamovic A."/>
            <person name="Larimer J."/>
            <person name="McCowan C."/>
            <person name="Montmayeur A."/>
            <person name="Murphy C."/>
            <person name="Neiman D."/>
            <person name="Pearson M."/>
            <person name="Priest M."/>
            <person name="Roberts A."/>
            <person name="Saif S."/>
            <person name="Shea T."/>
            <person name="Sisk P."/>
            <person name="Sykes S."/>
            <person name="Wortman J."/>
            <person name="Nusbaum C."/>
            <person name="Birren B."/>
        </authorList>
    </citation>
    <scope>NUCLEOTIDE SEQUENCE [LARGE SCALE GENOMIC DNA]</scope>
    <source>
        <strain evidence="3">CBS 100218</strain>
    </source>
</reference>
<accession>R7Z085</accession>
<evidence type="ECO:0008006" key="4">
    <source>
        <dbReference type="Google" id="ProtNLM"/>
    </source>
</evidence>
<name>R7Z085_CONA1</name>
<evidence type="ECO:0000256" key="1">
    <source>
        <dbReference type="SAM" id="MobiDB-lite"/>
    </source>
</evidence>
<keyword evidence="3" id="KW-1185">Reference proteome</keyword>
<dbReference type="AlphaFoldDB" id="R7Z085"/>
<sequence length="388" mass="43795">MALETLLSNEMDMNYRWWKFPAINVVDRYASHRYKVKDLKFGDGELDPAAEVFYWLFKIEGQMEQGDTALSVPDLRETSPAEIQSYEEMQRWLGNPDLQSADLEAACKRLGIPNPDRSQMPEARRLRGFIGEIVVLKQEKLAIWVVRPLNTDVRSYRADLSQGQRTDLAFDLHEEKHKCTILICSYLVSACSLNLLGHCRVIILFEPSPNDSILRQVLGRQLRCGQKKWIRLISLVLEESFNLRQNANNLVKALPGLITCLNLEVWGDGTDGEVGLGDWVPYRGQLYQANAPTVAGMNLNVLLDDALLVLVYKALAGEELSFEDSMVETAAQQGAQQREGGKAQDEGKERKEGVRKMEAEGRRGGEGFYARWRQDGAAGVIDWVSDDD</sequence>
<feature type="compositionally biased region" description="Basic and acidic residues" evidence="1">
    <location>
        <begin position="339"/>
        <end position="363"/>
    </location>
</feature>
<dbReference type="RefSeq" id="XP_007782879.1">
    <property type="nucleotide sequence ID" value="XM_007784689.1"/>
</dbReference>
<dbReference type="HOGENOM" id="CLU_711750_0_0_1"/>